<accession>A0AA86TSS7</accession>
<dbReference type="Gene3D" id="3.40.50.300">
    <property type="entry name" value="P-loop containing nucleotide triphosphate hydrolases"/>
    <property type="match status" value="1"/>
</dbReference>
<gene>
    <name evidence="6" type="ORF">HINF_LOCUS13067</name>
    <name evidence="7" type="ORF">HINF_LOCUS20845</name>
</gene>
<evidence type="ECO:0000256" key="5">
    <source>
        <dbReference type="RuleBase" id="RU003925"/>
    </source>
</evidence>
<sequence length="135" mass="15610">MNFKKQWINVLMFGLENSGKSQLFNQWSKHKLIQTSPTKGFAIGTIQSENVSVSIRDFGGQPHLRKLWCNYLQSASVIFFVIDSTQRDYKQIQEAKFELLNLLDNEMIDQVPFLVLFNQSDLQNSFTTEEIIGNT</sequence>
<comment type="similarity">
    <text evidence="5">Belongs to the small GTPase superfamily. Arf family.</text>
</comment>
<dbReference type="GO" id="GO:0003924">
    <property type="term" value="F:GTPase activity"/>
    <property type="evidence" value="ECO:0007669"/>
    <property type="project" value="InterPro"/>
</dbReference>
<dbReference type="InterPro" id="IPR027417">
    <property type="entry name" value="P-loop_NTPase"/>
</dbReference>
<evidence type="ECO:0000313" key="8">
    <source>
        <dbReference type="Proteomes" id="UP001642409"/>
    </source>
</evidence>
<dbReference type="Pfam" id="PF00025">
    <property type="entry name" value="Arf"/>
    <property type="match status" value="1"/>
</dbReference>
<dbReference type="EMBL" id="CAXDID020000056">
    <property type="protein sequence ID" value="CAL6007865.1"/>
    <property type="molecule type" value="Genomic_DNA"/>
</dbReference>
<evidence type="ECO:0000256" key="3">
    <source>
        <dbReference type="PIRSR" id="PIRSR606689-1"/>
    </source>
</evidence>
<reference evidence="7 8" key="2">
    <citation type="submission" date="2024-07" db="EMBL/GenBank/DDBJ databases">
        <authorList>
            <person name="Akdeniz Z."/>
        </authorList>
    </citation>
    <scope>NUCLEOTIDE SEQUENCE [LARGE SCALE GENOMIC DNA]</scope>
</reference>
<keyword evidence="4" id="KW-0460">Magnesium</keyword>
<feature type="binding site" evidence="4">
    <location>
        <position position="38"/>
    </location>
    <ligand>
        <name>Mg(2+)</name>
        <dbReference type="ChEBI" id="CHEBI:18420"/>
    </ligand>
</feature>
<comment type="caution">
    <text evidence="6">The sequence shown here is derived from an EMBL/GenBank/DDBJ whole genome shotgun (WGS) entry which is preliminary data.</text>
</comment>
<evidence type="ECO:0000313" key="7">
    <source>
        <dbReference type="EMBL" id="CAL6007865.1"/>
    </source>
</evidence>
<dbReference type="EMBL" id="CATOUU010000341">
    <property type="protein sequence ID" value="CAI9925422.1"/>
    <property type="molecule type" value="Genomic_DNA"/>
</dbReference>
<keyword evidence="2 3" id="KW-0342">GTP-binding</keyword>
<feature type="binding site" evidence="3">
    <location>
        <begin position="118"/>
        <end position="121"/>
    </location>
    <ligand>
        <name>GTP</name>
        <dbReference type="ChEBI" id="CHEBI:37565"/>
    </ligand>
</feature>
<dbReference type="AlphaFoldDB" id="A0AA86TSS7"/>
<dbReference type="GO" id="GO:0046872">
    <property type="term" value="F:metal ion binding"/>
    <property type="evidence" value="ECO:0007669"/>
    <property type="project" value="UniProtKB-KW"/>
</dbReference>
<dbReference type="SMART" id="SM00177">
    <property type="entry name" value="ARF"/>
    <property type="match status" value="1"/>
</dbReference>
<dbReference type="GO" id="GO:0005525">
    <property type="term" value="F:GTP binding"/>
    <property type="evidence" value="ECO:0007669"/>
    <property type="project" value="UniProtKB-KW"/>
</dbReference>
<dbReference type="PROSITE" id="PS51417">
    <property type="entry name" value="ARF"/>
    <property type="match status" value="1"/>
</dbReference>
<dbReference type="SUPFAM" id="SSF52540">
    <property type="entry name" value="P-loop containing nucleoside triphosphate hydrolases"/>
    <property type="match status" value="1"/>
</dbReference>
<keyword evidence="8" id="KW-1185">Reference proteome</keyword>
<dbReference type="PANTHER" id="PTHR45697">
    <property type="entry name" value="ADP-RIBOSYLATION FACTOR-LIKE PROTEIN 2-RELATED"/>
    <property type="match status" value="1"/>
</dbReference>
<organism evidence="6">
    <name type="scientific">Hexamita inflata</name>
    <dbReference type="NCBI Taxonomy" id="28002"/>
    <lineage>
        <taxon>Eukaryota</taxon>
        <taxon>Metamonada</taxon>
        <taxon>Diplomonadida</taxon>
        <taxon>Hexamitidae</taxon>
        <taxon>Hexamitinae</taxon>
        <taxon>Hexamita</taxon>
    </lineage>
</organism>
<name>A0AA86TSS7_9EUKA</name>
<evidence type="ECO:0000313" key="6">
    <source>
        <dbReference type="EMBL" id="CAI9925422.1"/>
    </source>
</evidence>
<reference evidence="6" key="1">
    <citation type="submission" date="2023-06" db="EMBL/GenBank/DDBJ databases">
        <authorList>
            <person name="Kurt Z."/>
        </authorList>
    </citation>
    <scope>NUCLEOTIDE SEQUENCE</scope>
</reference>
<dbReference type="NCBIfam" id="TIGR00231">
    <property type="entry name" value="small_GTP"/>
    <property type="match status" value="1"/>
</dbReference>
<feature type="binding site" evidence="4">
    <location>
        <position position="21"/>
    </location>
    <ligand>
        <name>Mg(2+)</name>
        <dbReference type="ChEBI" id="CHEBI:18420"/>
    </ligand>
</feature>
<dbReference type="PRINTS" id="PR00328">
    <property type="entry name" value="SAR1GTPBP"/>
</dbReference>
<dbReference type="Proteomes" id="UP001642409">
    <property type="component" value="Unassembled WGS sequence"/>
</dbReference>
<feature type="binding site" evidence="3">
    <location>
        <position position="60"/>
    </location>
    <ligand>
        <name>GTP</name>
        <dbReference type="ChEBI" id="CHEBI:37565"/>
    </ligand>
</feature>
<dbReference type="InterPro" id="IPR005225">
    <property type="entry name" value="Small_GTP-bd"/>
</dbReference>
<proteinExistence type="inferred from homology"/>
<dbReference type="InterPro" id="IPR006689">
    <property type="entry name" value="Small_GTPase_ARF/SAR"/>
</dbReference>
<protein>
    <submittedName>
        <fullName evidence="6">ADP-ribosylation factor</fullName>
    </submittedName>
    <submittedName>
        <fullName evidence="7">ADP-ribosylation_factor</fullName>
    </submittedName>
</protein>
<keyword evidence="4" id="KW-0479">Metal-binding</keyword>
<evidence type="ECO:0000256" key="2">
    <source>
        <dbReference type="ARBA" id="ARBA00023134"/>
    </source>
</evidence>
<dbReference type="InterPro" id="IPR044612">
    <property type="entry name" value="ARL2/3"/>
</dbReference>
<evidence type="ECO:0000256" key="1">
    <source>
        <dbReference type="ARBA" id="ARBA00022741"/>
    </source>
</evidence>
<feature type="binding site" evidence="3">
    <location>
        <begin position="14"/>
        <end position="21"/>
    </location>
    <ligand>
        <name>GTP</name>
        <dbReference type="ChEBI" id="CHEBI:37565"/>
    </ligand>
</feature>
<evidence type="ECO:0000256" key="4">
    <source>
        <dbReference type="PIRSR" id="PIRSR606689-2"/>
    </source>
</evidence>
<keyword evidence="1 3" id="KW-0547">Nucleotide-binding</keyword>